<feature type="transmembrane region" description="Helical" evidence="1">
    <location>
        <begin position="6"/>
        <end position="24"/>
    </location>
</feature>
<sequence length="166" mass="17952">MEQLIPWLIFCIAVLALCLLRPNAARIFTGVFFIIMAIAVNVVLSFAAPDQFVKLGTDSPLIPLYNWFFQMVVAPAPQVVGIVAAAGETVIGLLILSGGRRARVGLIAAIVFLVAITPLGIWTLPNLVFAAGLVLLLRKDHPRNVLHALRPSRGRPPAETRSAEPR</sequence>
<feature type="transmembrane region" description="Helical" evidence="1">
    <location>
        <begin position="68"/>
        <end position="97"/>
    </location>
</feature>
<keyword evidence="1" id="KW-1133">Transmembrane helix</keyword>
<proteinExistence type="predicted"/>
<evidence type="ECO:0000256" key="1">
    <source>
        <dbReference type="SAM" id="Phobius"/>
    </source>
</evidence>
<feature type="transmembrane region" description="Helical" evidence="1">
    <location>
        <begin position="31"/>
        <end position="48"/>
    </location>
</feature>
<evidence type="ECO:0008006" key="4">
    <source>
        <dbReference type="Google" id="ProtNLM"/>
    </source>
</evidence>
<dbReference type="EMBL" id="SMZQ01000001">
    <property type="protein sequence ID" value="TDL41176.1"/>
    <property type="molecule type" value="Genomic_DNA"/>
</dbReference>
<evidence type="ECO:0000313" key="3">
    <source>
        <dbReference type="Proteomes" id="UP000294621"/>
    </source>
</evidence>
<comment type="caution">
    <text evidence="2">The sequence shown here is derived from an EMBL/GenBank/DDBJ whole genome shotgun (WGS) entry which is preliminary data.</text>
</comment>
<gene>
    <name evidence="2" type="ORF">E2R57_00385</name>
</gene>
<keyword evidence="1" id="KW-0812">Transmembrane</keyword>
<reference evidence="2 3" key="1">
    <citation type="submission" date="2019-03" db="EMBL/GenBank/DDBJ databases">
        <title>Genome Sequencing and Assembly of Various Microbes Isolated from Partially Reclaimed Soil and Acid Mine Drainage (AMD) Site.</title>
        <authorList>
            <person name="Steinbock B."/>
            <person name="Bechtold R."/>
            <person name="Sevigny J.L."/>
            <person name="Thomas D."/>
            <person name="Cuthill L.R."/>
            <person name="Aveiro Johannsen E.J."/>
            <person name="Thomas K."/>
            <person name="Ghosh A."/>
        </authorList>
    </citation>
    <scope>NUCLEOTIDE SEQUENCE [LARGE SCALE GENOMIC DNA]</scope>
    <source>
        <strain evidence="2 3">S-A1</strain>
    </source>
</reference>
<name>A0A4R5YB19_9MICC</name>
<keyword evidence="1" id="KW-0472">Membrane</keyword>
<feature type="transmembrane region" description="Helical" evidence="1">
    <location>
        <begin position="104"/>
        <end position="137"/>
    </location>
</feature>
<organism evidence="2 3">
    <name type="scientific">Arthrobacter nitrophenolicus</name>
    <dbReference type="NCBI Taxonomy" id="683150"/>
    <lineage>
        <taxon>Bacteria</taxon>
        <taxon>Bacillati</taxon>
        <taxon>Actinomycetota</taxon>
        <taxon>Actinomycetes</taxon>
        <taxon>Micrococcales</taxon>
        <taxon>Micrococcaceae</taxon>
        <taxon>Arthrobacter</taxon>
    </lineage>
</organism>
<dbReference type="OrthoDB" id="4949291at2"/>
<dbReference type="AlphaFoldDB" id="A0A4R5YB19"/>
<protein>
    <recommendedName>
        <fullName evidence="4">DoxX family membrane protein</fullName>
    </recommendedName>
</protein>
<dbReference type="Proteomes" id="UP000294621">
    <property type="component" value="Unassembled WGS sequence"/>
</dbReference>
<accession>A0A4R5YB19</accession>
<evidence type="ECO:0000313" key="2">
    <source>
        <dbReference type="EMBL" id="TDL41176.1"/>
    </source>
</evidence>